<evidence type="ECO:0000313" key="2">
    <source>
        <dbReference type="EMBL" id="BCS21103.1"/>
    </source>
</evidence>
<reference evidence="2" key="1">
    <citation type="submission" date="2021-01" db="EMBL/GenBank/DDBJ databases">
        <authorList>
            <consortium name="Aspergillus puulaauensis MK2 genome sequencing consortium"/>
            <person name="Kazuki M."/>
            <person name="Futagami T."/>
        </authorList>
    </citation>
    <scope>NUCLEOTIDE SEQUENCE</scope>
    <source>
        <strain evidence="2">MK2</strain>
    </source>
</reference>
<dbReference type="KEGG" id="apuu:APUU_21535A"/>
<reference evidence="2" key="2">
    <citation type="submission" date="2021-02" db="EMBL/GenBank/DDBJ databases">
        <title>Aspergillus puulaauensis MK2 genome sequence.</title>
        <authorList>
            <person name="Futagami T."/>
            <person name="Mori K."/>
            <person name="Kadooka C."/>
            <person name="Tanaka T."/>
        </authorList>
    </citation>
    <scope>NUCLEOTIDE SEQUENCE</scope>
    <source>
        <strain evidence="2">MK2</strain>
    </source>
</reference>
<gene>
    <name evidence="2" type="ORF">APUU_21535A</name>
</gene>
<feature type="transmembrane region" description="Helical" evidence="1">
    <location>
        <begin position="287"/>
        <end position="310"/>
    </location>
</feature>
<dbReference type="EMBL" id="AP024444">
    <property type="protein sequence ID" value="BCS21103.1"/>
    <property type="molecule type" value="Genomic_DNA"/>
</dbReference>
<evidence type="ECO:0000256" key="1">
    <source>
        <dbReference type="SAM" id="Phobius"/>
    </source>
</evidence>
<dbReference type="AlphaFoldDB" id="A0A7R7XH91"/>
<dbReference type="OrthoDB" id="5207033at2759"/>
<organism evidence="2 3">
    <name type="scientific">Aspergillus puulaauensis</name>
    <dbReference type="NCBI Taxonomy" id="1220207"/>
    <lineage>
        <taxon>Eukaryota</taxon>
        <taxon>Fungi</taxon>
        <taxon>Dikarya</taxon>
        <taxon>Ascomycota</taxon>
        <taxon>Pezizomycotina</taxon>
        <taxon>Eurotiomycetes</taxon>
        <taxon>Eurotiomycetidae</taxon>
        <taxon>Eurotiales</taxon>
        <taxon>Aspergillaceae</taxon>
        <taxon>Aspergillus</taxon>
    </lineage>
</organism>
<dbReference type="Proteomes" id="UP000654913">
    <property type="component" value="Chromosome 2"/>
</dbReference>
<sequence>MAENDEALGPQDIHIYEETNSEWVHRGSDLAVKDSVANWAIFCPRKVAEKHVDYQGLFQESFWPVIDKDLNGTSHCQYDYTSERVTPKESWSCFKLKRVDSAEHYTWKQPSLHITWNHQTGRQLVYLLDFLPFTDTQQDNFLRNLPCPGARKRNPFAWHAAFSRLVLKQYEGTYWKDGRSNITKKSFFPDLHDLARHAFHYSEIIDVAENTLSRLIEEQNRWRKEDEAGIQEGGRIGYWLDSHQELLLQQKNAYALKAKSKSLNERLLNEINLADGERMKTIAFVSLVYLPGTFVSVCLMPIFLVEYLVLEAMLTRKGVFGTNFFDFDAPSEGGWSHSHFWLYWAVALPLTFATMGVWLAWHRRAVIKDGWNKSLSLLQDKDNPDSGELRRKGTELSILGLARAVTGPKRKSGKGEESV</sequence>
<proteinExistence type="predicted"/>
<name>A0A7R7XH91_9EURO</name>
<keyword evidence="1" id="KW-0472">Membrane</keyword>
<dbReference type="GeneID" id="64971108"/>
<keyword evidence="1" id="KW-0812">Transmembrane</keyword>
<feature type="transmembrane region" description="Helical" evidence="1">
    <location>
        <begin position="341"/>
        <end position="361"/>
    </location>
</feature>
<protein>
    <submittedName>
        <fullName evidence="2">Uncharacterized protein</fullName>
    </submittedName>
</protein>
<keyword evidence="3" id="KW-1185">Reference proteome</keyword>
<dbReference type="RefSeq" id="XP_041553297.1">
    <property type="nucleotide sequence ID" value="XM_041700298.1"/>
</dbReference>
<keyword evidence="1" id="KW-1133">Transmembrane helix</keyword>
<accession>A0A7R7XH91</accession>
<evidence type="ECO:0000313" key="3">
    <source>
        <dbReference type="Proteomes" id="UP000654913"/>
    </source>
</evidence>